<organism evidence="2">
    <name type="scientific">uncultured Segetibacter sp</name>
    <dbReference type="NCBI Taxonomy" id="481133"/>
    <lineage>
        <taxon>Bacteria</taxon>
        <taxon>Pseudomonadati</taxon>
        <taxon>Bacteroidota</taxon>
        <taxon>Chitinophagia</taxon>
        <taxon>Chitinophagales</taxon>
        <taxon>Chitinophagaceae</taxon>
        <taxon>Segetibacter</taxon>
        <taxon>environmental samples</taxon>
    </lineage>
</organism>
<protein>
    <submittedName>
        <fullName evidence="2">Lysophospholipase L1 and related esterases</fullName>
    </submittedName>
</protein>
<reference evidence="2" key="1">
    <citation type="submission" date="2020-02" db="EMBL/GenBank/DDBJ databases">
        <authorList>
            <person name="Meier V. D."/>
        </authorList>
    </citation>
    <scope>NUCLEOTIDE SEQUENCE</scope>
    <source>
        <strain evidence="2">AVDCRST_MAG96</strain>
    </source>
</reference>
<sequence>MKKDIQLSFFMIISLLFALFSCFSCNKEEKLPRGETVIIAKDTMINKDTSIAIPAAGAKYLALGDSYTIGQNVHETERFPAQTAQLLRAHNIDVRDPQYIASTGWTTTNLLSGINLQNPARDFDIVTLLIGVNDQYQRRDTTSYRTHFLELLDKAVEFARSKKSRVFVLSIPDYSVTPFVAAEDKAGVSKQIDEFNAINKEITLQNGIVYIDITPSTRGAANDTSLIANDGLHLSGKEYAAWAGMLAPLIKKALQ</sequence>
<gene>
    <name evidence="2" type="ORF">AVDCRST_MAG96-1579</name>
</gene>
<dbReference type="GO" id="GO:0016788">
    <property type="term" value="F:hydrolase activity, acting on ester bonds"/>
    <property type="evidence" value="ECO:0007669"/>
    <property type="project" value="UniProtKB-ARBA"/>
</dbReference>
<accession>A0A6J4SID2</accession>
<dbReference type="PROSITE" id="PS51257">
    <property type="entry name" value="PROKAR_LIPOPROTEIN"/>
    <property type="match status" value="1"/>
</dbReference>
<dbReference type="Gene3D" id="3.40.50.1110">
    <property type="entry name" value="SGNH hydrolase"/>
    <property type="match status" value="1"/>
</dbReference>
<dbReference type="AlphaFoldDB" id="A0A6J4SID2"/>
<feature type="domain" description="SGNH hydrolase-type esterase" evidence="1">
    <location>
        <begin position="62"/>
        <end position="240"/>
    </location>
</feature>
<name>A0A6J4SID2_9BACT</name>
<dbReference type="EMBL" id="CADCVN010000601">
    <property type="protein sequence ID" value="CAA9492509.1"/>
    <property type="molecule type" value="Genomic_DNA"/>
</dbReference>
<evidence type="ECO:0000313" key="2">
    <source>
        <dbReference type="EMBL" id="CAA9492509.1"/>
    </source>
</evidence>
<proteinExistence type="predicted"/>
<dbReference type="Pfam" id="PF13472">
    <property type="entry name" value="Lipase_GDSL_2"/>
    <property type="match status" value="1"/>
</dbReference>
<dbReference type="InterPro" id="IPR013830">
    <property type="entry name" value="SGNH_hydro"/>
</dbReference>
<dbReference type="SUPFAM" id="SSF52266">
    <property type="entry name" value="SGNH hydrolase"/>
    <property type="match status" value="1"/>
</dbReference>
<dbReference type="CDD" id="cd01832">
    <property type="entry name" value="SGNH_hydrolase_like_1"/>
    <property type="match status" value="1"/>
</dbReference>
<evidence type="ECO:0000259" key="1">
    <source>
        <dbReference type="Pfam" id="PF13472"/>
    </source>
</evidence>
<dbReference type="InterPro" id="IPR036514">
    <property type="entry name" value="SGNH_hydro_sf"/>
</dbReference>